<feature type="transmembrane region" description="Helical" evidence="2">
    <location>
        <begin position="45"/>
        <end position="64"/>
    </location>
</feature>
<name>A0A8S1D9C7_9INSE</name>
<dbReference type="EMBL" id="CADEPI010000183">
    <property type="protein sequence ID" value="CAB3379304.1"/>
    <property type="molecule type" value="Genomic_DNA"/>
</dbReference>
<keyword evidence="2" id="KW-0472">Membrane</keyword>
<feature type="compositionally biased region" description="Low complexity" evidence="1">
    <location>
        <begin position="135"/>
        <end position="147"/>
    </location>
</feature>
<keyword evidence="2" id="KW-0812">Transmembrane</keyword>
<evidence type="ECO:0000313" key="4">
    <source>
        <dbReference type="Proteomes" id="UP000494165"/>
    </source>
</evidence>
<reference evidence="3 4" key="1">
    <citation type="submission" date="2020-04" db="EMBL/GenBank/DDBJ databases">
        <authorList>
            <person name="Alioto T."/>
            <person name="Alioto T."/>
            <person name="Gomez Garrido J."/>
        </authorList>
    </citation>
    <scope>NUCLEOTIDE SEQUENCE [LARGE SCALE GENOMIC DNA]</scope>
</reference>
<protein>
    <submittedName>
        <fullName evidence="3">Uncharacterized protein</fullName>
    </submittedName>
</protein>
<evidence type="ECO:0000256" key="1">
    <source>
        <dbReference type="SAM" id="MobiDB-lite"/>
    </source>
</evidence>
<proteinExistence type="predicted"/>
<sequence length="254" mass="28167">MAFDSNSTAGQFKYLTMLRNKVLSVAIICLLLLSIANYQVDAKRVIMRATVMMLLALSAAALAADDSFVFADSSERYTKAPVIHTRQLQTRTTPRTQKYSNDVDSILMPDQVTKRPTPTTARSSVMTSSYHKQRTSTTKTTRVHSSTTPAPLITSVMPEQNTTVEVLVDKRVMANAPNRDCAAGKVHFTKSKSPVVQMLSTRINADHVCPPRKIFDEQLKRCVASSSGEATDTILSNSEDQIDEVHQCDWLIVR</sequence>
<gene>
    <name evidence="3" type="ORF">CLODIP_2_CD07560</name>
</gene>
<comment type="caution">
    <text evidence="3">The sequence shown here is derived from an EMBL/GenBank/DDBJ whole genome shotgun (WGS) entry which is preliminary data.</text>
</comment>
<evidence type="ECO:0000256" key="2">
    <source>
        <dbReference type="SAM" id="Phobius"/>
    </source>
</evidence>
<dbReference type="Proteomes" id="UP000494165">
    <property type="component" value="Unassembled WGS sequence"/>
</dbReference>
<keyword evidence="4" id="KW-1185">Reference proteome</keyword>
<feature type="compositionally biased region" description="Polar residues" evidence="1">
    <location>
        <begin position="114"/>
        <end position="130"/>
    </location>
</feature>
<evidence type="ECO:0000313" key="3">
    <source>
        <dbReference type="EMBL" id="CAB3379304.1"/>
    </source>
</evidence>
<organism evidence="3 4">
    <name type="scientific">Cloeon dipterum</name>
    <dbReference type="NCBI Taxonomy" id="197152"/>
    <lineage>
        <taxon>Eukaryota</taxon>
        <taxon>Metazoa</taxon>
        <taxon>Ecdysozoa</taxon>
        <taxon>Arthropoda</taxon>
        <taxon>Hexapoda</taxon>
        <taxon>Insecta</taxon>
        <taxon>Pterygota</taxon>
        <taxon>Palaeoptera</taxon>
        <taxon>Ephemeroptera</taxon>
        <taxon>Pisciforma</taxon>
        <taxon>Baetidae</taxon>
        <taxon>Cloeon</taxon>
    </lineage>
</organism>
<feature type="transmembrane region" description="Helical" evidence="2">
    <location>
        <begin position="22"/>
        <end position="38"/>
    </location>
</feature>
<feature type="region of interest" description="Disordered" evidence="1">
    <location>
        <begin position="111"/>
        <end position="147"/>
    </location>
</feature>
<dbReference type="AlphaFoldDB" id="A0A8S1D9C7"/>
<accession>A0A8S1D9C7</accession>
<keyword evidence="2" id="KW-1133">Transmembrane helix</keyword>